<feature type="non-terminal residue" evidence="2">
    <location>
        <position position="1"/>
    </location>
</feature>
<gene>
    <name evidence="2" type="ORF">AVDCRST_MAG49-4160</name>
</gene>
<protein>
    <submittedName>
        <fullName evidence="2">Uncharacterized protein</fullName>
    </submittedName>
</protein>
<feature type="non-terminal residue" evidence="2">
    <location>
        <position position="121"/>
    </location>
</feature>
<evidence type="ECO:0000313" key="2">
    <source>
        <dbReference type="EMBL" id="CAA9576204.1"/>
    </source>
</evidence>
<dbReference type="EMBL" id="CADCWG010000304">
    <property type="protein sequence ID" value="CAA9576204.1"/>
    <property type="molecule type" value="Genomic_DNA"/>
</dbReference>
<accession>A0A6J4VDG9</accession>
<feature type="compositionally biased region" description="Basic and acidic residues" evidence="1">
    <location>
        <begin position="13"/>
        <end position="27"/>
    </location>
</feature>
<organism evidence="2">
    <name type="scientific">uncultured Thermomicrobiales bacterium</name>
    <dbReference type="NCBI Taxonomy" id="1645740"/>
    <lineage>
        <taxon>Bacteria</taxon>
        <taxon>Pseudomonadati</taxon>
        <taxon>Thermomicrobiota</taxon>
        <taxon>Thermomicrobia</taxon>
        <taxon>Thermomicrobiales</taxon>
        <taxon>environmental samples</taxon>
    </lineage>
</organism>
<proteinExistence type="predicted"/>
<feature type="compositionally biased region" description="Low complexity" evidence="1">
    <location>
        <begin position="110"/>
        <end position="121"/>
    </location>
</feature>
<evidence type="ECO:0000256" key="1">
    <source>
        <dbReference type="SAM" id="MobiDB-lite"/>
    </source>
</evidence>
<feature type="region of interest" description="Disordered" evidence="1">
    <location>
        <begin position="1"/>
        <end position="121"/>
    </location>
</feature>
<dbReference type="AlphaFoldDB" id="A0A6J4VDG9"/>
<sequence length="121" mass="11937">PRPAGAAGAGAAGRRDRGGGDPADRRPAGLGAARGRHPRRPDRRPTGGAGVPARDRDLRPLGAGAWRPGAGGRTPGRAGAGPATPGPPGAQPAPPGRSSTRQGRGRGSGRLRPGAAPPRRL</sequence>
<name>A0A6J4VDG9_9BACT</name>
<feature type="compositionally biased region" description="Pro residues" evidence="1">
    <location>
        <begin position="84"/>
        <end position="95"/>
    </location>
</feature>
<reference evidence="2" key="1">
    <citation type="submission" date="2020-02" db="EMBL/GenBank/DDBJ databases">
        <authorList>
            <person name="Meier V. D."/>
        </authorList>
    </citation>
    <scope>NUCLEOTIDE SEQUENCE</scope>
    <source>
        <strain evidence="2">AVDCRST_MAG49</strain>
    </source>
</reference>